<dbReference type="Gene3D" id="2.120.10.30">
    <property type="entry name" value="TolB, C-terminal domain"/>
    <property type="match status" value="1"/>
</dbReference>
<dbReference type="PROSITE" id="PS50853">
    <property type="entry name" value="FN3"/>
    <property type="match status" value="1"/>
</dbReference>
<reference evidence="4 5" key="1">
    <citation type="submission" date="2016-07" db="EMBL/GenBank/DDBJ databases">
        <title>Pervasive Adenine N6-methylation of Active Genes in Fungi.</title>
        <authorList>
            <consortium name="DOE Joint Genome Institute"/>
            <person name="Mondo S.J."/>
            <person name="Dannebaum R.O."/>
            <person name="Kuo R.C."/>
            <person name="Labutti K."/>
            <person name="Haridas S."/>
            <person name="Kuo A."/>
            <person name="Salamov A."/>
            <person name="Ahrendt S.R."/>
            <person name="Lipzen A."/>
            <person name="Sullivan W."/>
            <person name="Andreopoulos W.B."/>
            <person name="Clum A."/>
            <person name="Lindquist E."/>
            <person name="Daum C."/>
            <person name="Ramamoorthy G.K."/>
            <person name="Gryganskyi A."/>
            <person name="Culley D."/>
            <person name="Magnuson J.K."/>
            <person name="James T.Y."/>
            <person name="O'Malley M.A."/>
            <person name="Stajich J.E."/>
            <person name="Spatafora J.W."/>
            <person name="Visel A."/>
            <person name="Grigoriev I.V."/>
        </authorList>
    </citation>
    <scope>NUCLEOTIDE SEQUENCE [LARGE SCALE GENOMIC DNA]</scope>
    <source>
        <strain evidence="4 5">PL171</strain>
    </source>
</reference>
<dbReference type="SUPFAM" id="SSF49265">
    <property type="entry name" value="Fibronectin type III"/>
    <property type="match status" value="1"/>
</dbReference>
<dbReference type="OrthoDB" id="10266706at2759"/>
<dbReference type="InterPro" id="IPR011042">
    <property type="entry name" value="6-blade_b-propeller_TolB-like"/>
</dbReference>
<dbReference type="Gene3D" id="2.60.120.430">
    <property type="entry name" value="Galactose-binding lectin"/>
    <property type="match status" value="1"/>
</dbReference>
<dbReference type="InterPro" id="IPR036116">
    <property type="entry name" value="FN3_sf"/>
</dbReference>
<dbReference type="PANTHER" id="PTHR19328">
    <property type="entry name" value="HEDGEHOG-INTERACTING PROTEIN"/>
    <property type="match status" value="1"/>
</dbReference>
<feature type="chain" id="PRO_5012688881" evidence="1">
    <location>
        <begin position="25"/>
        <end position="1518"/>
    </location>
</feature>
<evidence type="ECO:0000259" key="2">
    <source>
        <dbReference type="PROSITE" id="PS50093"/>
    </source>
</evidence>
<dbReference type="CDD" id="cd00146">
    <property type="entry name" value="PKD"/>
    <property type="match status" value="1"/>
</dbReference>
<dbReference type="InterPro" id="IPR022409">
    <property type="entry name" value="PKD/Chitinase_dom"/>
</dbReference>
<dbReference type="PANTHER" id="PTHR19328:SF13">
    <property type="entry name" value="HIPL1 PROTEIN"/>
    <property type="match status" value="1"/>
</dbReference>
<dbReference type="PROSITE" id="PS50093">
    <property type="entry name" value="PKD"/>
    <property type="match status" value="1"/>
</dbReference>
<protein>
    <submittedName>
        <fullName evidence="4">Sorbosone dehydrogenase-domain-containing protein</fullName>
    </submittedName>
</protein>
<organism evidence="4 5">
    <name type="scientific">Catenaria anguillulae PL171</name>
    <dbReference type="NCBI Taxonomy" id="765915"/>
    <lineage>
        <taxon>Eukaryota</taxon>
        <taxon>Fungi</taxon>
        <taxon>Fungi incertae sedis</taxon>
        <taxon>Blastocladiomycota</taxon>
        <taxon>Blastocladiomycetes</taxon>
        <taxon>Blastocladiales</taxon>
        <taxon>Catenariaceae</taxon>
        <taxon>Catenaria</taxon>
    </lineage>
</organism>
<dbReference type="SUPFAM" id="SSF50952">
    <property type="entry name" value="Soluble quinoprotein glucose dehydrogenase"/>
    <property type="match status" value="1"/>
</dbReference>
<name>A0A1Y2HNC3_9FUNG</name>
<dbReference type="Pfam" id="PF07995">
    <property type="entry name" value="GSDH"/>
    <property type="match status" value="1"/>
</dbReference>
<sequence length="1518" mass="162190">MGSVRSCMASVVVLLAVLAVLVQSQINVREPGFVIVPAWERLANPTGIRFAADGRVFVIGKGGVIYTAKNVEDRAIKVAADISKDVFNNFDKGLVGLAPHPRFPEVPHVYLLYNRDGEIGGAIPRYNDLCPSGVCFTSGALSRMTWDKDQEKLDDLQEIIVDWCSGSTTHAQGDLRFDGNGNLLMSVGDNTFFSNTLNFGESPPNLCPFGDRNDPESGGVMQCQSPASTSGKVSYVPVAELDAWQPGRPAPRLREHARGFRNPYRFVVDPANNGIILGDVGFGEWEEINYIPPVGSGQVNNYGWPCFEGTMTQQSVQARQFKRCEDLYRGRAVHTRAMFQYSHHEPKLGNAITKAGGASAVTGVAVLPASTTFPAAYRGAICHADYTRAGFWCAQRNSTGHDWDNSKMMVSGLDQIVDVTTGPDGALYLSQIWSGTVFRFNVASRERPIVKITPDVRGGAVPMAVKFSSAGTFDTTGGRLSYEWDLDGSGAFAGPKTPEATFTYTRAGPVTVSLRVRSSSAGNPTNVGTIQVYPGTALTGEIAVSVRDNAFKIGDLVTFSAAIRTETGAAVPAANLDWEVLISHCYPGTVCKPEAINCHQHMVNVYAGKAGDTLQAPDHEAPSWLTFNLRVRHPTVPGFVQEFTRTAQPNTIEAQVSTDPPGLDVIMNIFTYRSPAKLLNLDGGELSIEALSPQMIDRQGYRFASWSDGGAQSHTVRPVAGTVYTARYERFSIGRYAAGQGPAAPTEVSVAPGFRQCTVSWTPSNRQVDPANPITGFIVYHREIKFAEPTAPNFSSALVPATTTSYKVTVDTGSRCEFEVAAMTGIGESSFKSPMVWALSRHLAPVGVEWCPDTAQKYRTVLVDDFSQGTSPRNMRGLLQEGVDFQRFEVNAQGKLIAVVDNKPGAHWYSVLGSRGHCFDSSQFTHLSFKITAQPGTAISVGMDSFDTACNEKVDKKRTLVSDWTAEKRFTGQEQTVRIPLAEVSINPGGVQSIYFDTLTLGATYLFDDIFFLYQVGSGPGPNPPNPGECQTLTVDRFVNPDANSIGLWTGVEGINRRLAANVMYATATTADAYWASLLSGATCRDLSKHGAITFGIRPTAGNAYPSLQFQQRNQQCTQRDPEVSATVPLAQYVKDGVATVPLSAFTGVNLARAHALVLNNWPQNVEFAISQIDVTCSGGSDPQPPQPGCRPLNVDAFATPGANALGLWSGGEDATITYANNRASITPTGAGNYFASVLAGNQCRDISSYTALQFGIQVPAGGAAPRLHVEFRNVQCSARDPEVNARLDLAPFIKDGVATVPIAAIGGAAEGLDLKRAHALALTGMTAGRGAYVLSNMNFVCTGTGPTPPGPGTCQRLQTESFTTPEQNALGQYGWGEPSSALALANNALTLTSTATNGVYYASVLSTPQACRDVSPFSHLQFNLRGPAGGALSLEIQSVAATVASCQSRGAAPLERRAVRVTPAGLNPTTPTIVRVPLSGFTGLVPTKVHAYSFGAFTAGTFVVDGVQLVSAACPAA</sequence>
<dbReference type="InterPro" id="IPR003961">
    <property type="entry name" value="FN3_dom"/>
</dbReference>
<dbReference type="EMBL" id="MCFL01000023">
    <property type="protein sequence ID" value="ORZ35311.1"/>
    <property type="molecule type" value="Genomic_DNA"/>
</dbReference>
<evidence type="ECO:0000313" key="5">
    <source>
        <dbReference type="Proteomes" id="UP000193411"/>
    </source>
</evidence>
<evidence type="ECO:0000256" key="1">
    <source>
        <dbReference type="SAM" id="SignalP"/>
    </source>
</evidence>
<dbReference type="Gene3D" id="2.60.40.10">
    <property type="entry name" value="Immunoglobulins"/>
    <property type="match status" value="2"/>
</dbReference>
<feature type="signal peptide" evidence="1">
    <location>
        <begin position="1"/>
        <end position="24"/>
    </location>
</feature>
<dbReference type="InterPro" id="IPR035986">
    <property type="entry name" value="PKD_dom_sf"/>
</dbReference>
<comment type="caution">
    <text evidence="4">The sequence shown here is derived from an EMBL/GenBank/DDBJ whole genome shotgun (WGS) entry which is preliminary data.</text>
</comment>
<dbReference type="Proteomes" id="UP000193411">
    <property type="component" value="Unassembled WGS sequence"/>
</dbReference>
<dbReference type="InterPro" id="IPR012938">
    <property type="entry name" value="Glc/Sorbosone_DH"/>
</dbReference>
<keyword evidence="1" id="KW-0732">Signal</keyword>
<gene>
    <name evidence="4" type="ORF">BCR44DRAFT_1461282</name>
</gene>
<evidence type="ECO:0000259" key="3">
    <source>
        <dbReference type="PROSITE" id="PS50853"/>
    </source>
</evidence>
<dbReference type="InterPro" id="IPR011041">
    <property type="entry name" value="Quinoprot_gluc/sorb_DH_b-prop"/>
</dbReference>
<keyword evidence="5" id="KW-1185">Reference proteome</keyword>
<dbReference type="CDD" id="cd00063">
    <property type="entry name" value="FN3"/>
    <property type="match status" value="1"/>
</dbReference>
<dbReference type="InterPro" id="IPR000601">
    <property type="entry name" value="PKD_dom"/>
</dbReference>
<dbReference type="SUPFAM" id="SSF101898">
    <property type="entry name" value="NHL repeat"/>
    <property type="match status" value="1"/>
</dbReference>
<feature type="domain" description="Fibronectin type-III" evidence="3">
    <location>
        <begin position="741"/>
        <end position="843"/>
    </location>
</feature>
<dbReference type="SUPFAM" id="SSF49299">
    <property type="entry name" value="PKD domain"/>
    <property type="match status" value="1"/>
</dbReference>
<dbReference type="InterPro" id="IPR013783">
    <property type="entry name" value="Ig-like_fold"/>
</dbReference>
<dbReference type="SMART" id="SM00089">
    <property type="entry name" value="PKD"/>
    <property type="match status" value="1"/>
</dbReference>
<evidence type="ECO:0000313" key="4">
    <source>
        <dbReference type="EMBL" id="ORZ35311.1"/>
    </source>
</evidence>
<accession>A0A1Y2HNC3</accession>
<proteinExistence type="predicted"/>
<dbReference type="STRING" id="765915.A0A1Y2HNC3"/>
<feature type="domain" description="PKD" evidence="2">
    <location>
        <begin position="448"/>
        <end position="532"/>
    </location>
</feature>